<feature type="compositionally biased region" description="Acidic residues" evidence="1">
    <location>
        <begin position="112"/>
        <end position="121"/>
    </location>
</feature>
<evidence type="ECO:0000313" key="3">
    <source>
        <dbReference type="Proteomes" id="UP000314294"/>
    </source>
</evidence>
<evidence type="ECO:0000313" key="2">
    <source>
        <dbReference type="EMBL" id="TNN87985.1"/>
    </source>
</evidence>
<accession>A0A4Z2JCF0</accession>
<name>A0A4Z2JCF0_9TELE</name>
<feature type="region of interest" description="Disordered" evidence="1">
    <location>
        <begin position="1"/>
        <end position="30"/>
    </location>
</feature>
<organism evidence="2 3">
    <name type="scientific">Liparis tanakae</name>
    <name type="common">Tanaka's snailfish</name>
    <dbReference type="NCBI Taxonomy" id="230148"/>
    <lineage>
        <taxon>Eukaryota</taxon>
        <taxon>Metazoa</taxon>
        <taxon>Chordata</taxon>
        <taxon>Craniata</taxon>
        <taxon>Vertebrata</taxon>
        <taxon>Euteleostomi</taxon>
        <taxon>Actinopterygii</taxon>
        <taxon>Neopterygii</taxon>
        <taxon>Teleostei</taxon>
        <taxon>Neoteleostei</taxon>
        <taxon>Acanthomorphata</taxon>
        <taxon>Eupercaria</taxon>
        <taxon>Perciformes</taxon>
        <taxon>Cottioidei</taxon>
        <taxon>Cottales</taxon>
        <taxon>Liparidae</taxon>
        <taxon>Liparis</taxon>
    </lineage>
</organism>
<comment type="caution">
    <text evidence="2">The sequence shown here is derived from an EMBL/GenBank/DDBJ whole genome shotgun (WGS) entry which is preliminary data.</text>
</comment>
<dbReference type="EMBL" id="SRLO01000008">
    <property type="protein sequence ID" value="TNN87985.1"/>
    <property type="molecule type" value="Genomic_DNA"/>
</dbReference>
<keyword evidence="3" id="KW-1185">Reference proteome</keyword>
<gene>
    <name evidence="2" type="ORF">EYF80_001949</name>
</gene>
<dbReference type="AlphaFoldDB" id="A0A4Z2JCF0"/>
<proteinExistence type="predicted"/>
<dbReference type="Proteomes" id="UP000314294">
    <property type="component" value="Unassembled WGS sequence"/>
</dbReference>
<feature type="compositionally biased region" description="Polar residues" evidence="1">
    <location>
        <begin position="1"/>
        <end position="20"/>
    </location>
</feature>
<feature type="compositionally biased region" description="Low complexity" evidence="1">
    <location>
        <begin position="56"/>
        <end position="65"/>
    </location>
</feature>
<feature type="region of interest" description="Disordered" evidence="1">
    <location>
        <begin position="46"/>
        <end position="65"/>
    </location>
</feature>
<feature type="region of interest" description="Disordered" evidence="1">
    <location>
        <begin position="96"/>
        <end position="138"/>
    </location>
</feature>
<reference evidence="2 3" key="1">
    <citation type="submission" date="2019-03" db="EMBL/GenBank/DDBJ databases">
        <title>First draft genome of Liparis tanakae, snailfish: a comprehensive survey of snailfish specific genes.</title>
        <authorList>
            <person name="Kim W."/>
            <person name="Song I."/>
            <person name="Jeong J.-H."/>
            <person name="Kim D."/>
            <person name="Kim S."/>
            <person name="Ryu S."/>
            <person name="Song J.Y."/>
            <person name="Lee S.K."/>
        </authorList>
    </citation>
    <scope>NUCLEOTIDE SEQUENCE [LARGE SCALE GENOMIC DNA]</scope>
    <source>
        <tissue evidence="2">Muscle</tissue>
    </source>
</reference>
<protein>
    <submittedName>
        <fullName evidence="2">Uncharacterized protein</fullName>
    </submittedName>
</protein>
<sequence length="138" mass="14626">MREQGFQNPTEYLDPQTQKTAAVVTRHSGERDCEGTVTLIKDAASGTAVARGPGDSSSDWSMSLSSVSLPPFSLAAPSQSSHVIAAAAVIGWQRNRRGGGRAGMEGQREGTAMEEEEDEEGCLTSTGNSTRCAKENYD</sequence>
<evidence type="ECO:0000256" key="1">
    <source>
        <dbReference type="SAM" id="MobiDB-lite"/>
    </source>
</evidence>